<dbReference type="AlphaFoldDB" id="A0A2H9TCA0"/>
<sequence>MDINPISAIVDCYDASDGQSLNESSVARAQSMAEETAFFLSAVKHYCVRVMPDSALLMLLQKQRRKWEKTRVAKKSPAERPFMKKQGEAAYPENLEYER</sequence>
<organism evidence="2">
    <name type="scientific">invertebrate metagenome</name>
    <dbReference type="NCBI Taxonomy" id="1711999"/>
    <lineage>
        <taxon>unclassified sequences</taxon>
        <taxon>metagenomes</taxon>
        <taxon>organismal metagenomes</taxon>
    </lineage>
</organism>
<accession>A0A2H9TCA0</accession>
<reference evidence="2" key="1">
    <citation type="journal article" date="2017" name="Appl. Environ. Microbiol.">
        <title>Molecular characterization of an Endozoicomonas-like organism causing infection in king scallop Pecten maximus L.</title>
        <authorList>
            <person name="Cano I."/>
            <person name="van Aerle R."/>
            <person name="Ross S."/>
            <person name="Verner-Jeffreys D.W."/>
            <person name="Paley R.K."/>
            <person name="Rimmer G."/>
            <person name="Ryder D."/>
            <person name="Hooper P."/>
            <person name="Stone D."/>
            <person name="Feist S.W."/>
        </authorList>
    </citation>
    <scope>NUCLEOTIDE SEQUENCE</scope>
</reference>
<gene>
    <name evidence="2" type="ORF">CI610_00177</name>
</gene>
<feature type="region of interest" description="Disordered" evidence="1">
    <location>
        <begin position="70"/>
        <end position="99"/>
    </location>
</feature>
<evidence type="ECO:0000256" key="1">
    <source>
        <dbReference type="SAM" id="MobiDB-lite"/>
    </source>
</evidence>
<feature type="compositionally biased region" description="Basic and acidic residues" evidence="1">
    <location>
        <begin position="76"/>
        <end position="87"/>
    </location>
</feature>
<dbReference type="EMBL" id="NSIT01000004">
    <property type="protein sequence ID" value="PJE80834.1"/>
    <property type="molecule type" value="Genomic_DNA"/>
</dbReference>
<protein>
    <submittedName>
        <fullName evidence="2">Uncharacterized protein</fullName>
    </submittedName>
</protein>
<name>A0A2H9TCA0_9ZZZZ</name>
<proteinExistence type="predicted"/>
<comment type="caution">
    <text evidence="2">The sequence shown here is derived from an EMBL/GenBank/DDBJ whole genome shotgun (WGS) entry which is preliminary data.</text>
</comment>
<evidence type="ECO:0000313" key="2">
    <source>
        <dbReference type="EMBL" id="PJE80834.1"/>
    </source>
</evidence>